<keyword evidence="8" id="KW-1185">Reference proteome</keyword>
<organism evidence="7 8">
    <name type="scientific">Aureobasidium uvarum</name>
    <dbReference type="NCBI Taxonomy" id="2773716"/>
    <lineage>
        <taxon>Eukaryota</taxon>
        <taxon>Fungi</taxon>
        <taxon>Dikarya</taxon>
        <taxon>Ascomycota</taxon>
        <taxon>Pezizomycotina</taxon>
        <taxon>Dothideomycetes</taxon>
        <taxon>Dothideomycetidae</taxon>
        <taxon>Dothideales</taxon>
        <taxon>Saccotheciaceae</taxon>
        <taxon>Aureobasidium</taxon>
    </lineage>
</organism>
<dbReference type="InterPro" id="IPR031309">
    <property type="entry name" value="Ribosomal_uL5_C"/>
</dbReference>
<evidence type="ECO:0000256" key="2">
    <source>
        <dbReference type="ARBA" id="ARBA00022980"/>
    </source>
</evidence>
<evidence type="ECO:0000313" key="8">
    <source>
        <dbReference type="Proteomes" id="UP000745764"/>
    </source>
</evidence>
<evidence type="ECO:0000256" key="4">
    <source>
        <dbReference type="SAM" id="MobiDB-lite"/>
    </source>
</evidence>
<dbReference type="EMBL" id="CAINUL010000014">
    <property type="protein sequence ID" value="CAD0111716.1"/>
    <property type="molecule type" value="Genomic_DNA"/>
</dbReference>
<keyword evidence="2" id="KW-0689">Ribosomal protein</keyword>
<evidence type="ECO:0000313" key="7">
    <source>
        <dbReference type="EMBL" id="CAD0111716.1"/>
    </source>
</evidence>
<dbReference type="GO" id="GO:0005840">
    <property type="term" value="C:ribosome"/>
    <property type="evidence" value="ECO:0007669"/>
    <property type="project" value="UniProtKB-KW"/>
</dbReference>
<proteinExistence type="inferred from homology"/>
<feature type="domain" description="Large ribosomal subunit protein uL5 N-terminal" evidence="5">
    <location>
        <begin position="814"/>
        <end position="867"/>
    </location>
</feature>
<dbReference type="AlphaFoldDB" id="A0A9N8KQ80"/>
<feature type="region of interest" description="Disordered" evidence="4">
    <location>
        <begin position="693"/>
        <end position="736"/>
    </location>
</feature>
<dbReference type="Pfam" id="PF00673">
    <property type="entry name" value="Ribosomal_L5_C"/>
    <property type="match status" value="1"/>
</dbReference>
<comment type="caution">
    <text evidence="7">The sequence shown here is derived from an EMBL/GenBank/DDBJ whole genome shotgun (WGS) entry which is preliminary data.</text>
</comment>
<reference evidence="7" key="1">
    <citation type="submission" date="2020-06" db="EMBL/GenBank/DDBJ databases">
        <authorList>
            <person name="Onetto C."/>
        </authorList>
    </citation>
    <scope>NUCLEOTIDE SEQUENCE</scope>
</reference>
<evidence type="ECO:0000259" key="6">
    <source>
        <dbReference type="Pfam" id="PF00673"/>
    </source>
</evidence>
<evidence type="ECO:0000256" key="1">
    <source>
        <dbReference type="ARBA" id="ARBA00008553"/>
    </source>
</evidence>
<dbReference type="GO" id="GO:1990904">
    <property type="term" value="C:ribonucleoprotein complex"/>
    <property type="evidence" value="ECO:0007669"/>
    <property type="project" value="UniProtKB-KW"/>
</dbReference>
<gene>
    <name evidence="7" type="ORF">AWRI4620_LOCUS5971</name>
</gene>
<dbReference type="SUPFAM" id="SSF55282">
    <property type="entry name" value="RL5-like"/>
    <property type="match status" value="1"/>
</dbReference>
<dbReference type="OrthoDB" id="5227693at2759"/>
<name>A0A9N8KQ80_9PEZI</name>
<evidence type="ECO:0008006" key="9">
    <source>
        <dbReference type="Google" id="ProtNLM"/>
    </source>
</evidence>
<feature type="domain" description="Large ribosomal subunit protein uL5 C-terminal" evidence="6">
    <location>
        <begin position="872"/>
        <end position="936"/>
    </location>
</feature>
<evidence type="ECO:0000259" key="5">
    <source>
        <dbReference type="Pfam" id="PF00281"/>
    </source>
</evidence>
<comment type="similarity">
    <text evidence="1">Belongs to the universal ribosomal protein uL5 family.</text>
</comment>
<accession>A0A9N8KQ80</accession>
<dbReference type="InterPro" id="IPR002132">
    <property type="entry name" value="Ribosomal_uL5"/>
</dbReference>
<protein>
    <recommendedName>
        <fullName evidence="9">Ribosomal protein L5 C-terminal domain-containing protein</fullName>
    </recommendedName>
</protein>
<dbReference type="PANTHER" id="PTHR11994">
    <property type="entry name" value="60S RIBOSOMAL PROTEIN L11-RELATED"/>
    <property type="match status" value="1"/>
</dbReference>
<evidence type="ECO:0000256" key="3">
    <source>
        <dbReference type="ARBA" id="ARBA00023274"/>
    </source>
</evidence>
<sequence>MAPFTFPSFLLEKRHGGDVGSPEASGKKMDISTVVALAIGILALLATIFQTLQQYIGTADGYRRCGPGVMGPWGRKTRLRFRWREFRFEVLYCVPFVEYGLPVKGQDGLRTIRPFCDQPELTTFNPNPPEKQRDWNAELAGWVHLMHNLGLHDQSVRQRIAPVDLRDTKRMAYIDWIRCARVEQAYRSWDFVPDDVLRPLAITTLSGLAATTRRLGLSWKQFEPNMGTLQAEGNHQVITSTVIRGMGVIIHYLRDPDLDSDALGQKHLYSTSPLSQADELLFGRIGHTDLFNLHRELPHLVLHVGTLADVTSTLPALFSDTPASDSIIATLRARSESGDKDWMEPVNDIVAFLTPFLGVSSDTRPVIPWPNTSARGMTHTIFRPFRDELTALLVCRGSTVSSESHRLLSLYTSLEARFKHPAAQRDRSFSWETPKLTFKGELATCEAFDARAIWDVMSECESILHANPIIRAGKYHAIVVQHLTLSTRIEALATDGDKMKRMFAALPEMARALRSEWDVPGQILGALSGASGEELGEKTNWVMRPSEMQAEDAWLAMMLRAMCWQRLHVVQPGIPLPIDFPSLHTSNGDPVETLITLLWPVLSNFLRAETSTLPLREQQHKQACPHHNGTMSLTHSLERLWRPLVTRATPFASQCRRHASTDIGDTITELEGGSSLRTLDADIDNLATTYDPVGRASKRNRQLPASRYKFRPPKYYRGPLHPHQPPPNSDPASRLFVPGPFSVPRLEQTYQSTFESDLMTLAYTHFPPGYKAPAKSPRLRPWEGASPYYKNRPLRGPRGSDVLRLLRKPITFRNVPKLEKITVHTMVKGALDDSAHLHVAGMVMQAISNVRVTTHKTRKNVAGFGLRAGQYVSVTAELRGEDMQHFLAKVIDIVMPKIKEWKGVKGSSGDSSGNLTFGFTPEETALFPEVEVNYDIDGRLLLSALGIPFYGKQIN</sequence>
<dbReference type="InterPro" id="IPR031310">
    <property type="entry name" value="Ribosomal_uL5_N"/>
</dbReference>
<dbReference type="Proteomes" id="UP000745764">
    <property type="component" value="Unassembled WGS sequence"/>
</dbReference>
<dbReference type="GO" id="GO:0003735">
    <property type="term" value="F:structural constituent of ribosome"/>
    <property type="evidence" value="ECO:0007669"/>
    <property type="project" value="InterPro"/>
</dbReference>
<dbReference type="InterPro" id="IPR022803">
    <property type="entry name" value="Ribosomal_uL5_dom_sf"/>
</dbReference>
<dbReference type="Pfam" id="PF00281">
    <property type="entry name" value="Ribosomal_L5"/>
    <property type="match status" value="1"/>
</dbReference>
<keyword evidence="3" id="KW-0687">Ribonucleoprotein</keyword>
<dbReference type="Gene3D" id="3.30.1440.10">
    <property type="match status" value="1"/>
</dbReference>
<dbReference type="GO" id="GO:0006412">
    <property type="term" value="P:translation"/>
    <property type="evidence" value="ECO:0007669"/>
    <property type="project" value="InterPro"/>
</dbReference>